<dbReference type="EMBL" id="KV417290">
    <property type="protein sequence ID" value="KZO95144.1"/>
    <property type="molecule type" value="Genomic_DNA"/>
</dbReference>
<proteinExistence type="predicted"/>
<name>A0A167KYF5_CALVF</name>
<dbReference type="SUPFAM" id="SSF81383">
    <property type="entry name" value="F-box domain"/>
    <property type="match status" value="1"/>
</dbReference>
<evidence type="ECO:0000313" key="2">
    <source>
        <dbReference type="EMBL" id="KZO95144.1"/>
    </source>
</evidence>
<dbReference type="Pfam" id="PF12937">
    <property type="entry name" value="F-box-like"/>
    <property type="match status" value="1"/>
</dbReference>
<organism evidence="2 3">
    <name type="scientific">Calocera viscosa (strain TUFC12733)</name>
    <dbReference type="NCBI Taxonomy" id="1330018"/>
    <lineage>
        <taxon>Eukaryota</taxon>
        <taxon>Fungi</taxon>
        <taxon>Dikarya</taxon>
        <taxon>Basidiomycota</taxon>
        <taxon>Agaricomycotina</taxon>
        <taxon>Dacrymycetes</taxon>
        <taxon>Dacrymycetales</taxon>
        <taxon>Dacrymycetaceae</taxon>
        <taxon>Calocera</taxon>
    </lineage>
</organism>
<gene>
    <name evidence="2" type="ORF">CALVIDRAFT_178483</name>
</gene>
<dbReference type="InterPro" id="IPR036047">
    <property type="entry name" value="F-box-like_dom_sf"/>
</dbReference>
<keyword evidence="3" id="KW-1185">Reference proteome</keyword>
<dbReference type="PROSITE" id="PS50181">
    <property type="entry name" value="FBOX"/>
    <property type="match status" value="1"/>
</dbReference>
<evidence type="ECO:0000313" key="3">
    <source>
        <dbReference type="Proteomes" id="UP000076738"/>
    </source>
</evidence>
<dbReference type="AlphaFoldDB" id="A0A167KYF5"/>
<protein>
    <recommendedName>
        <fullName evidence="1">F-box domain-containing protein</fullName>
    </recommendedName>
</protein>
<evidence type="ECO:0000259" key="1">
    <source>
        <dbReference type="PROSITE" id="PS50181"/>
    </source>
</evidence>
<feature type="domain" description="F-box" evidence="1">
    <location>
        <begin position="1"/>
        <end position="49"/>
    </location>
</feature>
<sequence>MLRILKLPAEVLDVIIEHIYSPLDLLSLASTCKRLRDLVLHDHLDWRSISVLFEDIPYLQSILGTERRTSLVQRLRIQSYEEQGDPITGGFRRIRPMTRKEPTVEELVKGLASLSNTLCSIRTLDLNVDALDFGHFDGFFAALRRTSPFFTNLSISASLVVGEAHEKRLEQTQSVIWIFLPVLYHLIRTLGHFRHQRTNTLLLVFRRLL</sequence>
<dbReference type="Proteomes" id="UP000076738">
    <property type="component" value="Unassembled WGS sequence"/>
</dbReference>
<dbReference type="InterPro" id="IPR001810">
    <property type="entry name" value="F-box_dom"/>
</dbReference>
<accession>A0A167KYF5</accession>
<reference evidence="2 3" key="1">
    <citation type="journal article" date="2016" name="Mol. Biol. Evol.">
        <title>Comparative Genomics of Early-Diverging Mushroom-Forming Fungi Provides Insights into the Origins of Lignocellulose Decay Capabilities.</title>
        <authorList>
            <person name="Nagy L.G."/>
            <person name="Riley R."/>
            <person name="Tritt A."/>
            <person name="Adam C."/>
            <person name="Daum C."/>
            <person name="Floudas D."/>
            <person name="Sun H."/>
            <person name="Yadav J.S."/>
            <person name="Pangilinan J."/>
            <person name="Larsson K.H."/>
            <person name="Matsuura K."/>
            <person name="Barry K."/>
            <person name="Labutti K."/>
            <person name="Kuo R."/>
            <person name="Ohm R.A."/>
            <person name="Bhattacharya S.S."/>
            <person name="Shirouzu T."/>
            <person name="Yoshinaga Y."/>
            <person name="Martin F.M."/>
            <person name="Grigoriev I.V."/>
            <person name="Hibbett D.S."/>
        </authorList>
    </citation>
    <scope>NUCLEOTIDE SEQUENCE [LARGE SCALE GENOMIC DNA]</scope>
    <source>
        <strain evidence="2 3">TUFC12733</strain>
    </source>
</reference>